<evidence type="ECO:0000256" key="1">
    <source>
        <dbReference type="ARBA" id="ARBA00022676"/>
    </source>
</evidence>
<evidence type="ECO:0000259" key="4">
    <source>
        <dbReference type="Pfam" id="PF00534"/>
    </source>
</evidence>
<feature type="domain" description="Glycosyl transferase family 1" evidence="4">
    <location>
        <begin position="181"/>
        <end position="299"/>
    </location>
</feature>
<comment type="caution">
    <text evidence="6">The sequence shown here is derived from an EMBL/GenBank/DDBJ whole genome shotgun (WGS) entry which is preliminary data.</text>
</comment>
<evidence type="ECO:0000313" key="7">
    <source>
        <dbReference type="Proteomes" id="UP001637994"/>
    </source>
</evidence>
<evidence type="ECO:0000256" key="2">
    <source>
        <dbReference type="ARBA" id="ARBA00022679"/>
    </source>
</evidence>
<accession>A0ABW9MBC8</accession>
<dbReference type="InterPro" id="IPR001296">
    <property type="entry name" value="Glyco_trans_1"/>
</dbReference>
<name>A0ABW9MBC8_9FIRM</name>
<reference evidence="6 7" key="1">
    <citation type="journal article" date="2025" name="Anaerobe">
        <title>Description of Anaerococcus kampingiae sp. nov., Anaerococcus groningensis sp. nov., Anaerococcus martiniensis sp. nov., and Anaerococcus cruorum sp. nov., isolated from human clinical specimens.</title>
        <authorList>
            <person name="Boiten K.E."/>
            <person name="Meijer J."/>
            <person name="van Wezel E.M."/>
            <person name="Veloo A.C.M."/>
        </authorList>
    </citation>
    <scope>NUCLEOTIDE SEQUENCE [LARGE SCALE GENOMIC DNA]</scope>
    <source>
        <strain evidence="6 7">ENR0874</strain>
    </source>
</reference>
<dbReference type="GO" id="GO:0016757">
    <property type="term" value="F:glycosyltransferase activity"/>
    <property type="evidence" value="ECO:0007669"/>
    <property type="project" value="UniProtKB-KW"/>
</dbReference>
<keyword evidence="1 6" id="KW-0328">Glycosyltransferase</keyword>
<dbReference type="Gene3D" id="3.40.50.2000">
    <property type="entry name" value="Glycogen Phosphorylase B"/>
    <property type="match status" value="2"/>
</dbReference>
<gene>
    <name evidence="6" type="ORF">ACCQ42_02375</name>
</gene>
<protein>
    <submittedName>
        <fullName evidence="6">Glycosyltransferase</fullName>
        <ecNumber evidence="6">2.4.-.-</ecNumber>
    </submittedName>
</protein>
<dbReference type="SUPFAM" id="SSF53756">
    <property type="entry name" value="UDP-Glycosyltransferase/glycogen phosphorylase"/>
    <property type="match status" value="1"/>
</dbReference>
<evidence type="ECO:0000256" key="3">
    <source>
        <dbReference type="SAM" id="Phobius"/>
    </source>
</evidence>
<dbReference type="EMBL" id="JBGMEF010000013">
    <property type="protein sequence ID" value="MFO3666618.1"/>
    <property type="molecule type" value="Genomic_DNA"/>
</dbReference>
<dbReference type="PANTHER" id="PTHR12526:SF510">
    <property type="entry name" value="D-INOSITOL 3-PHOSPHATE GLYCOSYLTRANSFERASE"/>
    <property type="match status" value="1"/>
</dbReference>
<keyword evidence="2 6" id="KW-0808">Transferase</keyword>
<dbReference type="PANTHER" id="PTHR12526">
    <property type="entry name" value="GLYCOSYLTRANSFERASE"/>
    <property type="match status" value="1"/>
</dbReference>
<dbReference type="Proteomes" id="UP001637994">
    <property type="component" value="Unassembled WGS sequence"/>
</dbReference>
<keyword evidence="3" id="KW-1133">Transmembrane helix</keyword>
<keyword evidence="7" id="KW-1185">Reference proteome</keyword>
<sequence length="361" mass="41149">MKNKIRIVHVMGSMGVGGIESLLMTIMKKLDPDKFAFDFLVHRIDNPLMKEQIESFGGRVFTIDKLNPLKPWVYLNDLDKFFDKHKEIKILHNHFRGTEALILRKAKAHGLVTISHNHGIQNSSKLKNFIRNLFKGQVMKYSDYRFACSDEAGRDLYGASYVKINNGIDLDKFRFSDKLRDKIRKEFDLCDKFVLLNVASLMSVKNQSFLIEIMPELVEKNPGIRLIFLGDGPDENMLKDKARELGVSDFILFLPSSNRVGAYLSAADLFLFPSLREGLGIAAIEAQASGLKVLASDRIPKEVGISPYLKFLPLEKAKWIREILDTMPYDRLDFSKEISDSGYNIASTVSYLSDFYQSINM</sequence>
<dbReference type="RefSeq" id="WP_410035248.1">
    <property type="nucleotide sequence ID" value="NZ_JBGMEF010000013.1"/>
</dbReference>
<dbReference type="Pfam" id="PF00534">
    <property type="entry name" value="Glycos_transf_1"/>
    <property type="match status" value="1"/>
</dbReference>
<keyword evidence="3" id="KW-0472">Membrane</keyword>
<feature type="domain" description="Glycosyltransferase subfamily 4-like N-terminal" evidence="5">
    <location>
        <begin position="16"/>
        <end position="171"/>
    </location>
</feature>
<dbReference type="EC" id="2.4.-.-" evidence="6"/>
<feature type="transmembrane region" description="Helical" evidence="3">
    <location>
        <begin position="7"/>
        <end position="27"/>
    </location>
</feature>
<evidence type="ECO:0000259" key="5">
    <source>
        <dbReference type="Pfam" id="PF13439"/>
    </source>
</evidence>
<dbReference type="InterPro" id="IPR028098">
    <property type="entry name" value="Glyco_trans_4-like_N"/>
</dbReference>
<evidence type="ECO:0000313" key="6">
    <source>
        <dbReference type="EMBL" id="MFO3666618.1"/>
    </source>
</evidence>
<dbReference type="Pfam" id="PF13439">
    <property type="entry name" value="Glyco_transf_4"/>
    <property type="match status" value="1"/>
</dbReference>
<proteinExistence type="predicted"/>
<keyword evidence="3" id="KW-0812">Transmembrane</keyword>
<organism evidence="6 7">
    <name type="scientific">Anaerococcus kampingae</name>
    <dbReference type="NCBI Taxonomy" id="3115614"/>
    <lineage>
        <taxon>Bacteria</taxon>
        <taxon>Bacillati</taxon>
        <taxon>Bacillota</taxon>
        <taxon>Tissierellia</taxon>
        <taxon>Tissierellales</taxon>
        <taxon>Peptoniphilaceae</taxon>
        <taxon>Anaerococcus</taxon>
    </lineage>
</organism>